<proteinExistence type="predicted"/>
<evidence type="ECO:0000313" key="2">
    <source>
        <dbReference type="Proteomes" id="UP000663760"/>
    </source>
</evidence>
<dbReference type="Proteomes" id="UP000663760">
    <property type="component" value="Chromosome 1"/>
</dbReference>
<reference evidence="1" key="1">
    <citation type="submission" date="2020-02" db="EMBL/GenBank/DDBJ databases">
        <authorList>
            <person name="Scholz U."/>
            <person name="Mascher M."/>
            <person name="Fiebig A."/>
        </authorList>
    </citation>
    <scope>NUCLEOTIDE SEQUENCE</scope>
</reference>
<dbReference type="AlphaFoldDB" id="A0A7I8JVX9"/>
<organism evidence="1 2">
    <name type="scientific">Spirodela intermedia</name>
    <name type="common">Intermediate duckweed</name>
    <dbReference type="NCBI Taxonomy" id="51605"/>
    <lineage>
        <taxon>Eukaryota</taxon>
        <taxon>Viridiplantae</taxon>
        <taxon>Streptophyta</taxon>
        <taxon>Embryophyta</taxon>
        <taxon>Tracheophyta</taxon>
        <taxon>Spermatophyta</taxon>
        <taxon>Magnoliopsida</taxon>
        <taxon>Liliopsida</taxon>
        <taxon>Araceae</taxon>
        <taxon>Lemnoideae</taxon>
        <taxon>Spirodela</taxon>
    </lineage>
</organism>
<protein>
    <submittedName>
        <fullName evidence="1">Uncharacterized protein</fullName>
    </submittedName>
</protein>
<dbReference type="EMBL" id="LR746264">
    <property type="protein sequence ID" value="CAA7387885.1"/>
    <property type="molecule type" value="Genomic_DNA"/>
</dbReference>
<name>A0A7I8JVX9_SPIIN</name>
<accession>A0A7I8JVX9</accession>
<keyword evidence="2" id="KW-1185">Reference proteome</keyword>
<gene>
    <name evidence="1" type="ORF">SI8410_01000217</name>
</gene>
<sequence>MDSGVTEALSMRKEELVVHFAVKITKIVLELQSLGESISKKEPKKKDEKANIANTKEKSESALLMAFFEELKAILI</sequence>
<evidence type="ECO:0000313" key="1">
    <source>
        <dbReference type="EMBL" id="CAA7387885.1"/>
    </source>
</evidence>